<feature type="transmembrane region" description="Helical" evidence="1">
    <location>
        <begin position="424"/>
        <end position="442"/>
    </location>
</feature>
<feature type="transmembrane region" description="Helical" evidence="1">
    <location>
        <begin position="190"/>
        <end position="208"/>
    </location>
</feature>
<keyword evidence="2" id="KW-0732">Signal</keyword>
<evidence type="ECO:0000256" key="1">
    <source>
        <dbReference type="SAM" id="Phobius"/>
    </source>
</evidence>
<evidence type="ECO:0000313" key="4">
    <source>
        <dbReference type="Proteomes" id="UP000053327"/>
    </source>
</evidence>
<keyword evidence="1" id="KW-0472">Membrane</keyword>
<keyword evidence="1" id="KW-0812">Transmembrane</keyword>
<feature type="transmembrane region" description="Helical" evidence="1">
    <location>
        <begin position="394"/>
        <end position="418"/>
    </location>
</feature>
<proteinExistence type="predicted"/>
<gene>
    <name evidence="3" type="ORF">PVBG_03816</name>
</gene>
<keyword evidence="1" id="KW-1133">Transmembrane helix</keyword>
<dbReference type="AlphaFoldDB" id="A0A0J9SXB2"/>
<reference evidence="3 4" key="1">
    <citation type="submission" date="2011-08" db="EMBL/GenBank/DDBJ databases">
        <title>The Genome Sequence of Plasmodium vivax Brazil I.</title>
        <authorList>
            <consortium name="The Broad Institute Genome Sequencing Platform"/>
            <consortium name="The Broad Institute Genome Sequencing Center for Infectious Disease"/>
            <person name="Neafsey D."/>
            <person name="Carlton J."/>
            <person name="Barnwell J."/>
            <person name="Collins W."/>
            <person name="Escalante A."/>
            <person name="Mullikin J."/>
            <person name="Saul A."/>
            <person name="Guigo R."/>
            <person name="Camara F."/>
            <person name="Young S.K."/>
            <person name="Zeng Q."/>
            <person name="Gargeya S."/>
            <person name="Fitzgerald M."/>
            <person name="Haas B."/>
            <person name="Abouelleil A."/>
            <person name="Alvarado L."/>
            <person name="Arachchi H.M."/>
            <person name="Berlin A."/>
            <person name="Brown A."/>
            <person name="Chapman S.B."/>
            <person name="Chen Z."/>
            <person name="Dunbar C."/>
            <person name="Freedman E."/>
            <person name="Gearin G."/>
            <person name="Gellesch M."/>
            <person name="Goldberg J."/>
            <person name="Griggs A."/>
            <person name="Gujja S."/>
            <person name="Heiman D."/>
            <person name="Howarth C."/>
            <person name="Larson L."/>
            <person name="Lui A."/>
            <person name="MacDonald P.J.P."/>
            <person name="Montmayeur A."/>
            <person name="Murphy C."/>
            <person name="Neiman D."/>
            <person name="Pearson M."/>
            <person name="Priest M."/>
            <person name="Roberts A."/>
            <person name="Saif S."/>
            <person name="Shea T."/>
            <person name="Shenoy N."/>
            <person name="Sisk P."/>
            <person name="Stolte C."/>
            <person name="Sykes S."/>
            <person name="Wortman J."/>
            <person name="Nusbaum C."/>
            <person name="Birren B."/>
        </authorList>
    </citation>
    <scope>NUCLEOTIDE SEQUENCE [LARGE SCALE GENOMIC DNA]</scope>
    <source>
        <strain evidence="3 4">Brazil I</strain>
    </source>
</reference>
<feature type="transmembrane region" description="Helical" evidence="1">
    <location>
        <begin position="310"/>
        <end position="328"/>
    </location>
</feature>
<evidence type="ECO:0008006" key="5">
    <source>
        <dbReference type="Google" id="ProtNLM"/>
    </source>
</evidence>
<dbReference type="OrthoDB" id="377162at2759"/>
<feature type="chain" id="PRO_5005322672" description="Apicoplast integral membrane protein" evidence="2">
    <location>
        <begin position="27"/>
        <end position="453"/>
    </location>
</feature>
<feature type="signal peptide" evidence="2">
    <location>
        <begin position="1"/>
        <end position="26"/>
    </location>
</feature>
<protein>
    <recommendedName>
        <fullName evidence="5">Apicoplast integral membrane protein</fullName>
    </recommendedName>
</protein>
<organism evidence="3 4">
    <name type="scientific">Plasmodium vivax (strain Brazil I)</name>
    <dbReference type="NCBI Taxonomy" id="1033975"/>
    <lineage>
        <taxon>Eukaryota</taxon>
        <taxon>Sar</taxon>
        <taxon>Alveolata</taxon>
        <taxon>Apicomplexa</taxon>
        <taxon>Aconoidasida</taxon>
        <taxon>Haemosporida</taxon>
        <taxon>Plasmodiidae</taxon>
        <taxon>Plasmodium</taxon>
        <taxon>Plasmodium (Plasmodium)</taxon>
    </lineage>
</organism>
<name>A0A0J9SXB2_PLAV1</name>
<evidence type="ECO:0000313" key="3">
    <source>
        <dbReference type="EMBL" id="KMZ87715.1"/>
    </source>
</evidence>
<evidence type="ECO:0000256" key="2">
    <source>
        <dbReference type="SAM" id="SignalP"/>
    </source>
</evidence>
<feature type="transmembrane region" description="Helical" evidence="1">
    <location>
        <begin position="272"/>
        <end position="290"/>
    </location>
</feature>
<dbReference type="EMBL" id="KQ234795">
    <property type="protein sequence ID" value="KMZ87715.1"/>
    <property type="molecule type" value="Genomic_DNA"/>
</dbReference>
<accession>A0A0J9SXB2</accession>
<feature type="transmembrane region" description="Helical" evidence="1">
    <location>
        <begin position="241"/>
        <end position="260"/>
    </location>
</feature>
<dbReference type="Proteomes" id="UP000053327">
    <property type="component" value="Unassembled WGS sequence"/>
</dbReference>
<sequence>MKAVTLLLRAALLAVACSLRTPDVRGGSGEMIPRAHPKHILTEGRRRGRGRRGKLTYTNINFHNIDKNVKNEILKKKDFNYNETIGEKLRKLKRLKNVLNRYSLRIDKEDLESLRKRTRDLVKTKFDFARSYYVHVYNKLKGDSGVVFHKLKRGYNVCYDYLGSSHIISSLHHCYLSLPFLSKSSSLPKLVNYNAVNVLFILFTLLYFKSDLIYSLFKKKYAFIGEFRNVKTDRLVKMHTLSTLAFFFYKFFVLRLFFVLNSYSFFSRKLSLLNNLVHVLFFSFLSVYPYFLVQANWGSFHLLGSRRSKILGGVVLAQLLLIYTRLVCQNNWAFLKKWTDEQFFNRDEIIRALKDDQKTDFYVSLLNQYSFLKRLYLGNNKFYELLLHLHRYRYLLDVISPIHSLFYIYIAHSAYYYLSNLSFAGIYISSFSLALFLLNVLSNRIDMYFLTRA</sequence>